<feature type="signal peptide" evidence="3">
    <location>
        <begin position="1"/>
        <end position="37"/>
    </location>
</feature>
<protein>
    <submittedName>
        <fullName evidence="4">Putative ABC transporter-associated repeat protein</fullName>
    </submittedName>
</protein>
<evidence type="ECO:0000256" key="2">
    <source>
        <dbReference type="SAM" id="Phobius"/>
    </source>
</evidence>
<sequence length="352" mass="36608">MTRGTTPARRGYPSRVAGAAAAILAAILLAPPPPLSAAPTPAPDGRQEQTVDPNQREDTGRVVLEGGHVDIGPHYRGGTWTVRVHDDTVVPSVWRQPSDVVIRVRDSAVLPIPDDEAYAFLGQRPGTPVYVIPQTQNRDVVWVGWNTQDPRVMEAIQRGVTMKLTGVQGPGSLVVYLQSGNLGAPQVLWDSTKTLPQDLWVDTNTHTHANWVFATPGVYLVALEISADLADGRSVRSTGVLRFAIGDATGTDAAFAAAFPMAGAPSPAAGTAAPSPAPSAGAGPPAEEGGLPPATVATVVTIVVGLVLVGVVIGVLVRGGRAKRRAEAERAAGRTGPVAGQDTATAWPEDDR</sequence>
<dbReference type="InterPro" id="IPR022435">
    <property type="entry name" value="Surface-anchored_actinobac"/>
</dbReference>
<feature type="compositionally biased region" description="Basic and acidic residues" evidence="1">
    <location>
        <begin position="45"/>
        <end position="60"/>
    </location>
</feature>
<proteinExistence type="predicted"/>
<keyword evidence="5" id="KW-1185">Reference proteome</keyword>
<dbReference type="Proteomes" id="UP000277671">
    <property type="component" value="Unassembled WGS sequence"/>
</dbReference>
<evidence type="ECO:0000313" key="5">
    <source>
        <dbReference type="Proteomes" id="UP000277671"/>
    </source>
</evidence>
<dbReference type="RefSeq" id="WP_121155191.1">
    <property type="nucleotide sequence ID" value="NZ_RBKT01000001.1"/>
</dbReference>
<dbReference type="NCBIfam" id="TIGR03769">
    <property type="entry name" value="P_ac_wall_RPT"/>
    <property type="match status" value="1"/>
</dbReference>
<name>A0A495JEN4_9ACTN</name>
<gene>
    <name evidence="4" type="ORF">BDK92_1112</name>
</gene>
<keyword evidence="2" id="KW-1133">Transmembrane helix</keyword>
<keyword evidence="2" id="KW-0812">Transmembrane</keyword>
<comment type="caution">
    <text evidence="4">The sequence shown here is derived from an EMBL/GenBank/DDBJ whole genome shotgun (WGS) entry which is preliminary data.</text>
</comment>
<dbReference type="OrthoDB" id="4424311at2"/>
<accession>A0A495JEN4</accession>
<feature type="region of interest" description="Disordered" evidence="1">
    <location>
        <begin position="266"/>
        <end position="289"/>
    </location>
</feature>
<dbReference type="NCBIfam" id="TIGR03773">
    <property type="entry name" value="anch_rpt_wall"/>
    <property type="match status" value="1"/>
</dbReference>
<evidence type="ECO:0000313" key="4">
    <source>
        <dbReference type="EMBL" id="RKR86844.1"/>
    </source>
</evidence>
<reference evidence="4 5" key="1">
    <citation type="submission" date="2018-10" db="EMBL/GenBank/DDBJ databases">
        <title>Sequencing the genomes of 1000 actinobacteria strains.</title>
        <authorList>
            <person name="Klenk H.-P."/>
        </authorList>
    </citation>
    <scope>NUCLEOTIDE SEQUENCE [LARGE SCALE GENOMIC DNA]</scope>
    <source>
        <strain evidence="4 5">DSM 45175</strain>
    </source>
</reference>
<dbReference type="EMBL" id="RBKT01000001">
    <property type="protein sequence ID" value="RKR86844.1"/>
    <property type="molecule type" value="Genomic_DNA"/>
</dbReference>
<dbReference type="AlphaFoldDB" id="A0A495JEN4"/>
<evidence type="ECO:0000256" key="1">
    <source>
        <dbReference type="SAM" id="MobiDB-lite"/>
    </source>
</evidence>
<feature type="compositionally biased region" description="Pro residues" evidence="1">
    <location>
        <begin position="33"/>
        <end position="42"/>
    </location>
</feature>
<feature type="chain" id="PRO_5019731860" evidence="3">
    <location>
        <begin position="38"/>
        <end position="352"/>
    </location>
</feature>
<feature type="region of interest" description="Disordered" evidence="1">
    <location>
        <begin position="324"/>
        <end position="352"/>
    </location>
</feature>
<organism evidence="4 5">
    <name type="scientific">Micromonospora pisi</name>
    <dbReference type="NCBI Taxonomy" id="589240"/>
    <lineage>
        <taxon>Bacteria</taxon>
        <taxon>Bacillati</taxon>
        <taxon>Actinomycetota</taxon>
        <taxon>Actinomycetes</taxon>
        <taxon>Micromonosporales</taxon>
        <taxon>Micromonosporaceae</taxon>
        <taxon>Micromonospora</taxon>
    </lineage>
</organism>
<dbReference type="InterPro" id="IPR022395">
    <property type="entry name" value="CHP03773_ABC_transptr-like"/>
</dbReference>
<feature type="region of interest" description="Disordered" evidence="1">
    <location>
        <begin position="33"/>
        <end position="60"/>
    </location>
</feature>
<keyword evidence="2" id="KW-0472">Membrane</keyword>
<dbReference type="NCBIfam" id="NF038134">
    <property type="entry name" value="choice_anch_M"/>
    <property type="match status" value="1"/>
</dbReference>
<feature type="transmembrane region" description="Helical" evidence="2">
    <location>
        <begin position="294"/>
        <end position="317"/>
    </location>
</feature>
<keyword evidence="3" id="KW-0732">Signal</keyword>
<evidence type="ECO:0000256" key="3">
    <source>
        <dbReference type="SAM" id="SignalP"/>
    </source>
</evidence>